<feature type="coiled-coil region" evidence="10">
    <location>
        <begin position="99"/>
        <end position="151"/>
    </location>
</feature>
<feature type="transmembrane region" description="Helical" evidence="11">
    <location>
        <begin position="20"/>
        <end position="40"/>
    </location>
</feature>
<dbReference type="InterPro" id="IPR036236">
    <property type="entry name" value="Znf_C2H2_sf"/>
</dbReference>
<feature type="domain" description="C-type lectin" evidence="12">
    <location>
        <begin position="165"/>
        <end position="282"/>
    </location>
</feature>
<evidence type="ECO:0000313" key="15">
    <source>
        <dbReference type="Proteomes" id="UP000011518"/>
    </source>
</evidence>
<dbReference type="InterPro" id="IPR033989">
    <property type="entry name" value="CD209-like_CTLD"/>
</dbReference>
<dbReference type="InParanoid" id="L9KR29"/>
<reference evidence="15" key="2">
    <citation type="journal article" date="2013" name="Nat. Commun.">
        <title>Genome of the Chinese tree shrew.</title>
        <authorList>
            <person name="Fan Y."/>
            <person name="Huang Z.Y."/>
            <person name="Cao C.C."/>
            <person name="Chen C.S."/>
            <person name="Chen Y.X."/>
            <person name="Fan D.D."/>
            <person name="He J."/>
            <person name="Hou H.L."/>
            <person name="Hu L."/>
            <person name="Hu X.T."/>
            <person name="Jiang X.T."/>
            <person name="Lai R."/>
            <person name="Lang Y.S."/>
            <person name="Liang B."/>
            <person name="Liao S.G."/>
            <person name="Mu D."/>
            <person name="Ma Y.Y."/>
            <person name="Niu Y.Y."/>
            <person name="Sun X.Q."/>
            <person name="Xia J.Q."/>
            <person name="Xiao J."/>
            <person name="Xiong Z.Q."/>
            <person name="Xu L."/>
            <person name="Yang L."/>
            <person name="Zhang Y."/>
            <person name="Zhao W."/>
            <person name="Zhao X.D."/>
            <person name="Zheng Y.T."/>
            <person name="Zhou J.M."/>
            <person name="Zhu Y.B."/>
            <person name="Zhang G.J."/>
            <person name="Wang J."/>
            <person name="Yao Y.G."/>
        </authorList>
    </citation>
    <scope>NUCLEOTIDE SEQUENCE [LARGE SCALE GENOMIC DNA]</scope>
</reference>
<dbReference type="CDD" id="cd03590">
    <property type="entry name" value="CLECT_DC-SIGN_like"/>
    <property type="match status" value="1"/>
</dbReference>
<keyword evidence="11" id="KW-0812">Transmembrane</keyword>
<evidence type="ECO:0000256" key="1">
    <source>
        <dbReference type="ARBA" id="ARBA00004123"/>
    </source>
</evidence>
<evidence type="ECO:0000256" key="9">
    <source>
        <dbReference type="PROSITE-ProRule" id="PRU00042"/>
    </source>
</evidence>
<dbReference type="InterPro" id="IPR013087">
    <property type="entry name" value="Znf_C2H2_type"/>
</dbReference>
<gene>
    <name evidence="14" type="ORF">TREES_T100004067</name>
</gene>
<keyword evidence="2" id="KW-0479">Metal-binding</keyword>
<sequence>MCRGPLPLRLFLRHLCSGPLIFLLSLGLRLLLLAVIYIIGSQYSKFQRDLVTLSAAFSNFTSSTAAEVQALTSQESSLQEMMTSLRADMEGHRQDLQAAHSLNDKVLSLESRLEKQEQAFKAVYSNMLLQVQQLKEDLKSLSSRIVFLTRNGFKISWCPVNWVEHEGSCYWFSRSRKTWSEAEKYCQLKMSHLVVINSREEQNFVQEHTGSSYVWIGLNDSEGIWKWVDGTDYETNFKNWEPGQPDDWHGHGLGGGEDCAHLRIHGNWNDNACQRLYLWVCEATLGKTLLGARVIRDPTPIMSPGFGPEPSGLQLQAALGPCAVAQLPSEDMGHLTDPQSRDHGFLHTETKVTLGDSPSGDCSTCYICQKAFTCQRMLNCHMKCHNINRHLCVYCRKGFNDTFDLQRHVRAHTGTRPYKCTLCHQAFAQCRSLEFHLKKIHGVQQKYACGERRAKLYVCKECSCTSESQEGHTTHLKEHYPDATPLLCKTSKKVTSLLQGSPTSERHAS</sequence>
<dbReference type="SMART" id="SM00034">
    <property type="entry name" value="CLECT"/>
    <property type="match status" value="1"/>
</dbReference>
<evidence type="ECO:0000256" key="10">
    <source>
        <dbReference type="SAM" id="Coils"/>
    </source>
</evidence>
<evidence type="ECO:0000256" key="3">
    <source>
        <dbReference type="ARBA" id="ARBA00022734"/>
    </source>
</evidence>
<evidence type="ECO:0000256" key="11">
    <source>
        <dbReference type="SAM" id="Phobius"/>
    </source>
</evidence>
<dbReference type="SMART" id="SM00355">
    <property type="entry name" value="ZnF_C2H2"/>
    <property type="match status" value="4"/>
</dbReference>
<dbReference type="SUPFAM" id="SSF56436">
    <property type="entry name" value="C-type lectin-like"/>
    <property type="match status" value="1"/>
</dbReference>
<organism evidence="14 15">
    <name type="scientific">Tupaia chinensis</name>
    <name type="common">Chinese tree shrew</name>
    <name type="synonym">Tupaia belangeri chinensis</name>
    <dbReference type="NCBI Taxonomy" id="246437"/>
    <lineage>
        <taxon>Eukaryota</taxon>
        <taxon>Metazoa</taxon>
        <taxon>Chordata</taxon>
        <taxon>Craniata</taxon>
        <taxon>Vertebrata</taxon>
        <taxon>Euteleostomi</taxon>
        <taxon>Mammalia</taxon>
        <taxon>Eutheria</taxon>
        <taxon>Euarchontoglires</taxon>
        <taxon>Scandentia</taxon>
        <taxon>Tupaiidae</taxon>
        <taxon>Tupaia</taxon>
    </lineage>
</organism>
<dbReference type="GO" id="GO:0008270">
    <property type="term" value="F:zinc ion binding"/>
    <property type="evidence" value="ECO:0007669"/>
    <property type="project" value="UniProtKB-KW"/>
</dbReference>
<dbReference type="PROSITE" id="PS00615">
    <property type="entry name" value="C_TYPE_LECTIN_1"/>
    <property type="match status" value="1"/>
</dbReference>
<dbReference type="PROSITE" id="PS50157">
    <property type="entry name" value="ZINC_FINGER_C2H2_2"/>
    <property type="match status" value="3"/>
</dbReference>
<dbReference type="GO" id="GO:0030246">
    <property type="term" value="F:carbohydrate binding"/>
    <property type="evidence" value="ECO:0007669"/>
    <property type="project" value="UniProtKB-KW"/>
</dbReference>
<keyword evidence="8" id="KW-0539">Nucleus</keyword>
<dbReference type="Pfam" id="PF00059">
    <property type="entry name" value="Lectin_C"/>
    <property type="match status" value="1"/>
</dbReference>
<accession>L9KR29</accession>
<feature type="domain" description="C2H2-type" evidence="13">
    <location>
        <begin position="418"/>
        <end position="446"/>
    </location>
</feature>
<comment type="subcellular location">
    <subcellularLocation>
        <location evidence="1">Nucleus</location>
    </subcellularLocation>
</comment>
<dbReference type="Pfam" id="PF03954">
    <property type="entry name" value="Lectin_N"/>
    <property type="match status" value="1"/>
</dbReference>
<dbReference type="PANTHER" id="PTHR10032">
    <property type="entry name" value="ZINC FINGER PROTEIN WITH KRAB AND SCAN DOMAINS"/>
    <property type="match status" value="1"/>
</dbReference>
<keyword evidence="11" id="KW-1133">Transmembrane helix</keyword>
<dbReference type="PROSITE" id="PS50041">
    <property type="entry name" value="C_TYPE_LECTIN_2"/>
    <property type="match status" value="1"/>
</dbReference>
<dbReference type="InterPro" id="IPR027756">
    <property type="entry name" value="Ovo-like"/>
</dbReference>
<dbReference type="Gene3D" id="3.30.160.60">
    <property type="entry name" value="Classic Zinc Finger"/>
    <property type="match status" value="2"/>
</dbReference>
<evidence type="ECO:0000259" key="12">
    <source>
        <dbReference type="PROSITE" id="PS50041"/>
    </source>
</evidence>
<dbReference type="FunFam" id="3.30.160.60:FF:000452">
    <property type="entry name" value="Transcription factor Ovo-like 2"/>
    <property type="match status" value="1"/>
</dbReference>
<dbReference type="InterPro" id="IPR016187">
    <property type="entry name" value="CTDL_fold"/>
</dbReference>
<keyword evidence="11" id="KW-0472">Membrane</keyword>
<dbReference type="FunCoup" id="L9KR29">
    <property type="interactions" value="205"/>
</dbReference>
<protein>
    <submittedName>
        <fullName evidence="14">C-type lectin domain family 10 member A</fullName>
    </submittedName>
</protein>
<reference evidence="15" key="1">
    <citation type="submission" date="2012-07" db="EMBL/GenBank/DDBJ databases">
        <title>Genome of the Chinese tree shrew, a rising model animal genetically related to primates.</title>
        <authorList>
            <person name="Zhang G."/>
            <person name="Fan Y."/>
            <person name="Yao Y."/>
            <person name="Huang Z."/>
        </authorList>
    </citation>
    <scope>NUCLEOTIDE SEQUENCE [LARGE SCALE GENOMIC DNA]</scope>
</reference>
<evidence type="ECO:0000259" key="13">
    <source>
        <dbReference type="PROSITE" id="PS50157"/>
    </source>
</evidence>
<dbReference type="SUPFAM" id="SSF57667">
    <property type="entry name" value="beta-beta-alpha zinc fingers"/>
    <property type="match status" value="1"/>
</dbReference>
<keyword evidence="4" id="KW-0677">Repeat</keyword>
<dbReference type="Gene3D" id="3.10.100.10">
    <property type="entry name" value="Mannose-Binding Protein A, subunit A"/>
    <property type="match status" value="1"/>
</dbReference>
<dbReference type="InterPro" id="IPR001304">
    <property type="entry name" value="C-type_lectin-like"/>
</dbReference>
<feature type="domain" description="C2H2-type" evidence="13">
    <location>
        <begin position="363"/>
        <end position="390"/>
    </location>
</feature>
<keyword evidence="5 9" id="KW-0863">Zinc-finger</keyword>
<keyword evidence="10" id="KW-0175">Coiled coil</keyword>
<dbReference type="GO" id="GO:0005634">
    <property type="term" value="C:nucleus"/>
    <property type="evidence" value="ECO:0007669"/>
    <property type="project" value="UniProtKB-SubCell"/>
</dbReference>
<proteinExistence type="predicted"/>
<keyword evidence="7" id="KW-1015">Disulfide bond</keyword>
<dbReference type="PROSITE" id="PS00028">
    <property type="entry name" value="ZINC_FINGER_C2H2_1"/>
    <property type="match status" value="3"/>
</dbReference>
<keyword evidence="15" id="KW-1185">Reference proteome</keyword>
<dbReference type="STRING" id="246437.L9KR29"/>
<dbReference type="AlphaFoldDB" id="L9KR29"/>
<dbReference type="eggNOG" id="KOG4297">
    <property type="taxonomic scope" value="Eukaryota"/>
</dbReference>
<dbReference type="GO" id="GO:0000981">
    <property type="term" value="F:DNA-binding transcription factor activity, RNA polymerase II-specific"/>
    <property type="evidence" value="ECO:0007669"/>
    <property type="project" value="TreeGrafter"/>
</dbReference>
<dbReference type="EMBL" id="KB320771">
    <property type="protein sequence ID" value="ELW63627.1"/>
    <property type="molecule type" value="Genomic_DNA"/>
</dbReference>
<dbReference type="InterPro" id="IPR016186">
    <property type="entry name" value="C-type_lectin-like/link_sf"/>
</dbReference>
<evidence type="ECO:0000256" key="6">
    <source>
        <dbReference type="ARBA" id="ARBA00022833"/>
    </source>
</evidence>
<dbReference type="InterPro" id="IPR018378">
    <property type="entry name" value="C-type_lectin_CS"/>
</dbReference>
<evidence type="ECO:0000313" key="14">
    <source>
        <dbReference type="EMBL" id="ELW63627.1"/>
    </source>
</evidence>
<feature type="domain" description="C2H2-type" evidence="13">
    <location>
        <begin position="390"/>
        <end position="417"/>
    </location>
</feature>
<evidence type="ECO:0000256" key="8">
    <source>
        <dbReference type="ARBA" id="ARBA00023242"/>
    </source>
</evidence>
<dbReference type="PANTHER" id="PTHR10032:SF217">
    <property type="entry name" value="TRANSCRIPTION FACTOR OVO-LIKE 1-RELATED"/>
    <property type="match status" value="1"/>
</dbReference>
<evidence type="ECO:0000256" key="5">
    <source>
        <dbReference type="ARBA" id="ARBA00022771"/>
    </source>
</evidence>
<dbReference type="Proteomes" id="UP000011518">
    <property type="component" value="Unassembled WGS sequence"/>
</dbReference>
<evidence type="ECO:0000256" key="4">
    <source>
        <dbReference type="ARBA" id="ARBA00022737"/>
    </source>
</evidence>
<keyword evidence="3 14" id="KW-0430">Lectin</keyword>
<evidence type="ECO:0000256" key="2">
    <source>
        <dbReference type="ARBA" id="ARBA00022723"/>
    </source>
</evidence>
<evidence type="ECO:0000256" key="7">
    <source>
        <dbReference type="ARBA" id="ARBA00023157"/>
    </source>
</evidence>
<dbReference type="GO" id="GO:0009913">
    <property type="term" value="P:epidermal cell differentiation"/>
    <property type="evidence" value="ECO:0007669"/>
    <property type="project" value="TreeGrafter"/>
</dbReference>
<keyword evidence="6" id="KW-0862">Zinc</keyword>
<dbReference type="GO" id="GO:0000978">
    <property type="term" value="F:RNA polymerase II cis-regulatory region sequence-specific DNA binding"/>
    <property type="evidence" value="ECO:0007669"/>
    <property type="project" value="TreeGrafter"/>
</dbReference>
<name>L9KR29_TUPCH</name>